<evidence type="ECO:0000256" key="1">
    <source>
        <dbReference type="ARBA" id="ARBA00004141"/>
    </source>
</evidence>
<sequence>FNYLFTYTKNQQPIYIEKLDLEIHKDYDGAVLITTVALASGVGRILFCKIYNLRFLTSYKMLMTSFLVIGSSLFVMPYTSIFFGYQIYVVILLCLLIGLFDGCLISLLSPIAGNFCSKTEKSQLVGIMVVILAIPAILGPPLAGILYDHQYNYKWTFQLAGIPMLIGTLFLFVLMKWVQLRNKNKMANEIQQFE</sequence>
<keyword evidence="2" id="KW-1133">Transmembrane helix</keyword>
<dbReference type="GO" id="GO:0016020">
    <property type="term" value="C:membrane"/>
    <property type="evidence" value="ECO:0007669"/>
    <property type="project" value="UniProtKB-SubCell"/>
</dbReference>
<dbReference type="Gene3D" id="1.20.1250.20">
    <property type="entry name" value="MFS general substrate transporter like domains"/>
    <property type="match status" value="1"/>
</dbReference>
<evidence type="ECO:0000256" key="2">
    <source>
        <dbReference type="SAM" id="Phobius"/>
    </source>
</evidence>
<dbReference type="InterPro" id="IPR036259">
    <property type="entry name" value="MFS_trans_sf"/>
</dbReference>
<accession>A0A0K2V3D9</accession>
<feature type="transmembrane region" description="Helical" evidence="2">
    <location>
        <begin position="159"/>
        <end position="178"/>
    </location>
</feature>
<dbReference type="Pfam" id="PF07690">
    <property type="entry name" value="MFS_1"/>
    <property type="match status" value="1"/>
</dbReference>
<evidence type="ECO:0000313" key="4">
    <source>
        <dbReference type="EMBL" id="CDW44471.1"/>
    </source>
</evidence>
<feature type="transmembrane region" description="Helical" evidence="2">
    <location>
        <begin position="59"/>
        <end position="79"/>
    </location>
</feature>
<dbReference type="PANTHER" id="PTHR11360:SF251">
    <property type="entry name" value="MAJOR FACILITATOR SUPERFAMILY (MFS) PROFILE DOMAIN-CONTAINING PROTEIN"/>
    <property type="match status" value="1"/>
</dbReference>
<dbReference type="EMBL" id="HACA01027110">
    <property type="protein sequence ID" value="CDW44471.1"/>
    <property type="molecule type" value="Transcribed_RNA"/>
</dbReference>
<dbReference type="PROSITE" id="PS50850">
    <property type="entry name" value="MFS"/>
    <property type="match status" value="1"/>
</dbReference>
<evidence type="ECO:0000259" key="3">
    <source>
        <dbReference type="PROSITE" id="PS50850"/>
    </source>
</evidence>
<proteinExistence type="predicted"/>
<dbReference type="AlphaFoldDB" id="A0A0K2V3D9"/>
<feature type="transmembrane region" description="Helical" evidence="2">
    <location>
        <begin position="124"/>
        <end position="147"/>
    </location>
</feature>
<organism evidence="4">
    <name type="scientific">Lepeophtheirus salmonis</name>
    <name type="common">Salmon louse</name>
    <name type="synonym">Caligus salmonis</name>
    <dbReference type="NCBI Taxonomy" id="72036"/>
    <lineage>
        <taxon>Eukaryota</taxon>
        <taxon>Metazoa</taxon>
        <taxon>Ecdysozoa</taxon>
        <taxon>Arthropoda</taxon>
        <taxon>Crustacea</taxon>
        <taxon>Multicrustacea</taxon>
        <taxon>Hexanauplia</taxon>
        <taxon>Copepoda</taxon>
        <taxon>Siphonostomatoida</taxon>
        <taxon>Caligidae</taxon>
        <taxon>Lepeophtheirus</taxon>
    </lineage>
</organism>
<dbReference type="GO" id="GO:0022857">
    <property type="term" value="F:transmembrane transporter activity"/>
    <property type="evidence" value="ECO:0007669"/>
    <property type="project" value="InterPro"/>
</dbReference>
<dbReference type="PANTHER" id="PTHR11360">
    <property type="entry name" value="MONOCARBOXYLATE TRANSPORTER"/>
    <property type="match status" value="1"/>
</dbReference>
<comment type="subcellular location">
    <subcellularLocation>
        <location evidence="1">Membrane</location>
        <topology evidence="1">Multi-pass membrane protein</topology>
    </subcellularLocation>
</comment>
<feature type="transmembrane region" description="Helical" evidence="2">
    <location>
        <begin position="29"/>
        <end position="47"/>
    </location>
</feature>
<feature type="transmembrane region" description="Helical" evidence="2">
    <location>
        <begin position="85"/>
        <end position="112"/>
    </location>
</feature>
<feature type="non-terminal residue" evidence="4">
    <location>
        <position position="1"/>
    </location>
</feature>
<keyword evidence="2" id="KW-0472">Membrane</keyword>
<dbReference type="OrthoDB" id="6499973at2759"/>
<reference evidence="4" key="1">
    <citation type="submission" date="2014-05" db="EMBL/GenBank/DDBJ databases">
        <authorList>
            <person name="Chronopoulou M."/>
        </authorList>
    </citation>
    <scope>NUCLEOTIDE SEQUENCE</scope>
    <source>
        <tissue evidence="4">Whole organism</tissue>
    </source>
</reference>
<feature type="domain" description="Major facilitator superfamily (MFS) profile" evidence="3">
    <location>
        <begin position="1"/>
        <end position="194"/>
    </location>
</feature>
<dbReference type="SUPFAM" id="SSF103473">
    <property type="entry name" value="MFS general substrate transporter"/>
    <property type="match status" value="1"/>
</dbReference>
<dbReference type="InterPro" id="IPR020846">
    <property type="entry name" value="MFS_dom"/>
</dbReference>
<dbReference type="InterPro" id="IPR011701">
    <property type="entry name" value="MFS"/>
</dbReference>
<dbReference type="InterPro" id="IPR050327">
    <property type="entry name" value="Proton-linked_MCT"/>
</dbReference>
<keyword evidence="2" id="KW-0812">Transmembrane</keyword>
<protein>
    <submittedName>
        <fullName evidence="4">Monocarboxylate transporter 10like [Apis mellifera]</fullName>
    </submittedName>
</protein>
<name>A0A0K2V3D9_LEPSM</name>